<feature type="domain" description="Peptidase M12A" evidence="2">
    <location>
        <begin position="182"/>
        <end position="214"/>
    </location>
</feature>
<dbReference type="GO" id="GO:0004222">
    <property type="term" value="F:metalloendopeptidase activity"/>
    <property type="evidence" value="ECO:0007669"/>
    <property type="project" value="InterPro"/>
</dbReference>
<evidence type="ECO:0000313" key="3">
    <source>
        <dbReference type="EMBL" id="KAH7076141.1"/>
    </source>
</evidence>
<dbReference type="GO" id="GO:0006508">
    <property type="term" value="P:proteolysis"/>
    <property type="evidence" value="ECO:0007669"/>
    <property type="project" value="InterPro"/>
</dbReference>
<dbReference type="InterPro" id="IPR024079">
    <property type="entry name" value="MetalloPept_cat_dom_sf"/>
</dbReference>
<evidence type="ECO:0000256" key="1">
    <source>
        <dbReference type="SAM" id="SignalP"/>
    </source>
</evidence>
<proteinExistence type="predicted"/>
<dbReference type="OrthoDB" id="291007at2759"/>
<dbReference type="PANTHER" id="PTHR10127:SF850">
    <property type="entry name" value="METALLOENDOPEPTIDASE"/>
    <property type="match status" value="1"/>
</dbReference>
<accession>A0A8K0VU03</accession>
<dbReference type="Pfam" id="PF01400">
    <property type="entry name" value="Astacin"/>
    <property type="match status" value="1"/>
</dbReference>
<sequence length="390" mass="43635">MSCNGLLSFLFFLLFIQPILATSYCGTIANDSLSDSRIFEPQSGGASLLKFALKRPWPRVGKLKQRTIPYCYADALTRTNLHCSVMQGLGIWSAALGTNRVNGHSLSWWQTSSRTPPALYSKKEECYTKDGKWNDRVPRDALAIHISENGVPQATVGNTPENQDGSAGRHKLHLPVDTRPPVIAHEFGHVFGMVHEQCRNDRVAFIEYRCENIKGYDRASTAALLSGDPDWRERLCDDKDFANEFNFDSAQFIKNFDSTVIPGMIDEGDFDRGSIMLYPSHAFSHPDCKSAKVNKCPLALIDKVNGKVTGKSYIFENAIPSLGDVAWVKKWYKWEDDMLEGHESTAEPDSAAKTQVMKRGVSVEENVQVHIFELLDGRDAVLKGIKIWEG</sequence>
<evidence type="ECO:0000313" key="4">
    <source>
        <dbReference type="Proteomes" id="UP000813461"/>
    </source>
</evidence>
<feature type="signal peptide" evidence="1">
    <location>
        <begin position="1"/>
        <end position="21"/>
    </location>
</feature>
<dbReference type="SUPFAM" id="SSF55486">
    <property type="entry name" value="Metalloproteases ('zincins'), catalytic domain"/>
    <property type="match status" value="2"/>
</dbReference>
<name>A0A8K0VU03_9PLEO</name>
<keyword evidence="4" id="KW-1185">Reference proteome</keyword>
<dbReference type="Proteomes" id="UP000813461">
    <property type="component" value="Unassembled WGS sequence"/>
</dbReference>
<evidence type="ECO:0000259" key="2">
    <source>
        <dbReference type="Pfam" id="PF01400"/>
    </source>
</evidence>
<comment type="caution">
    <text evidence="3">The sequence shown here is derived from an EMBL/GenBank/DDBJ whole genome shotgun (WGS) entry which is preliminary data.</text>
</comment>
<protein>
    <recommendedName>
        <fullName evidence="2">Peptidase M12A domain-containing protein</fullName>
    </recommendedName>
</protein>
<organism evidence="3 4">
    <name type="scientific">Paraphoma chrysanthemicola</name>
    <dbReference type="NCBI Taxonomy" id="798071"/>
    <lineage>
        <taxon>Eukaryota</taxon>
        <taxon>Fungi</taxon>
        <taxon>Dikarya</taxon>
        <taxon>Ascomycota</taxon>
        <taxon>Pezizomycotina</taxon>
        <taxon>Dothideomycetes</taxon>
        <taxon>Pleosporomycetidae</taxon>
        <taxon>Pleosporales</taxon>
        <taxon>Pleosporineae</taxon>
        <taxon>Phaeosphaeriaceae</taxon>
        <taxon>Paraphoma</taxon>
    </lineage>
</organism>
<dbReference type="Gene3D" id="3.40.390.10">
    <property type="entry name" value="Collagenase (Catalytic Domain)"/>
    <property type="match status" value="1"/>
</dbReference>
<dbReference type="InterPro" id="IPR001506">
    <property type="entry name" value="Peptidase_M12A"/>
</dbReference>
<gene>
    <name evidence="3" type="ORF">FB567DRAFT_452241</name>
</gene>
<dbReference type="AlphaFoldDB" id="A0A8K0VU03"/>
<keyword evidence="1" id="KW-0732">Signal</keyword>
<dbReference type="PANTHER" id="PTHR10127">
    <property type="entry name" value="DISCOIDIN, CUB, EGF, LAMININ , AND ZINC METALLOPROTEASE DOMAIN CONTAINING"/>
    <property type="match status" value="1"/>
</dbReference>
<feature type="chain" id="PRO_5035450263" description="Peptidase M12A domain-containing protein" evidence="1">
    <location>
        <begin position="22"/>
        <end position="390"/>
    </location>
</feature>
<dbReference type="EMBL" id="JAGMVJ010000019">
    <property type="protein sequence ID" value="KAH7076141.1"/>
    <property type="molecule type" value="Genomic_DNA"/>
</dbReference>
<reference evidence="3" key="1">
    <citation type="journal article" date="2021" name="Nat. Commun.">
        <title>Genetic determinants of endophytism in the Arabidopsis root mycobiome.</title>
        <authorList>
            <person name="Mesny F."/>
            <person name="Miyauchi S."/>
            <person name="Thiergart T."/>
            <person name="Pickel B."/>
            <person name="Atanasova L."/>
            <person name="Karlsson M."/>
            <person name="Huettel B."/>
            <person name="Barry K.W."/>
            <person name="Haridas S."/>
            <person name="Chen C."/>
            <person name="Bauer D."/>
            <person name="Andreopoulos W."/>
            <person name="Pangilinan J."/>
            <person name="LaButti K."/>
            <person name="Riley R."/>
            <person name="Lipzen A."/>
            <person name="Clum A."/>
            <person name="Drula E."/>
            <person name="Henrissat B."/>
            <person name="Kohler A."/>
            <person name="Grigoriev I.V."/>
            <person name="Martin F.M."/>
            <person name="Hacquard S."/>
        </authorList>
    </citation>
    <scope>NUCLEOTIDE SEQUENCE</scope>
    <source>
        <strain evidence="3">MPI-SDFR-AT-0120</strain>
    </source>
</reference>